<sequence>MSECRTPERASSPRQNPTPCTPEAPRHRPAQSQALIDAAAINLDNELEGWETLTEARVHSLSDEEARRLGLRASLRQARTSSAHFRFQFELLSQSMDEFDKRQQVEDELVLSEKHMLLARLEQQEAHQAEDEAALFRGRHRKAKRRCLELAEANHRQQFEINHLQAQLLEHRTSAMRFSDNQPARLRQQELGLDVLSNAASALESSQHSNDSHQDALLTRPSTGLMSPAQFPASLHTRPNSSSLSHMRDLDEPLSEKKRKLEGLDYANDADRDTSSEDSPRGRFQPTFAHRPGGMRVADLLSAEDASRPTSGRQSPPTPSRSPKPRRLEPSALL</sequence>
<evidence type="ECO:0000256" key="1">
    <source>
        <dbReference type="SAM" id="MobiDB-lite"/>
    </source>
</evidence>
<dbReference type="RefSeq" id="XP_040724967.1">
    <property type="nucleotide sequence ID" value="XM_040870567.1"/>
</dbReference>
<dbReference type="EMBL" id="MCFI01000011">
    <property type="protein sequence ID" value="ORY81591.1"/>
    <property type="molecule type" value="Genomic_DNA"/>
</dbReference>
<feature type="region of interest" description="Disordered" evidence="1">
    <location>
        <begin position="1"/>
        <end position="30"/>
    </location>
</feature>
<feature type="compositionally biased region" description="Basic and acidic residues" evidence="1">
    <location>
        <begin position="246"/>
        <end position="281"/>
    </location>
</feature>
<organism evidence="2 3">
    <name type="scientific">Protomyces lactucae-debilis</name>
    <dbReference type="NCBI Taxonomy" id="2754530"/>
    <lineage>
        <taxon>Eukaryota</taxon>
        <taxon>Fungi</taxon>
        <taxon>Dikarya</taxon>
        <taxon>Ascomycota</taxon>
        <taxon>Taphrinomycotina</taxon>
        <taxon>Taphrinomycetes</taxon>
        <taxon>Taphrinales</taxon>
        <taxon>Protomycetaceae</taxon>
        <taxon>Protomyces</taxon>
    </lineage>
</organism>
<dbReference type="AlphaFoldDB" id="A0A1Y2FCF9"/>
<protein>
    <submittedName>
        <fullName evidence="2">Uncharacterized protein</fullName>
    </submittedName>
</protein>
<comment type="caution">
    <text evidence="2">The sequence shown here is derived from an EMBL/GenBank/DDBJ whole genome shotgun (WGS) entry which is preliminary data.</text>
</comment>
<evidence type="ECO:0000313" key="3">
    <source>
        <dbReference type="Proteomes" id="UP000193685"/>
    </source>
</evidence>
<dbReference type="GeneID" id="63787166"/>
<name>A0A1Y2FCF9_PROLT</name>
<proteinExistence type="predicted"/>
<gene>
    <name evidence="2" type="ORF">BCR37DRAFT_387822</name>
</gene>
<reference evidence="2 3" key="1">
    <citation type="submission" date="2016-07" db="EMBL/GenBank/DDBJ databases">
        <title>Pervasive Adenine N6-methylation of Active Genes in Fungi.</title>
        <authorList>
            <consortium name="DOE Joint Genome Institute"/>
            <person name="Mondo S.J."/>
            <person name="Dannebaum R.O."/>
            <person name="Kuo R.C."/>
            <person name="Labutti K."/>
            <person name="Haridas S."/>
            <person name="Kuo A."/>
            <person name="Salamov A."/>
            <person name="Ahrendt S.R."/>
            <person name="Lipzen A."/>
            <person name="Sullivan W."/>
            <person name="Andreopoulos W.B."/>
            <person name="Clum A."/>
            <person name="Lindquist E."/>
            <person name="Daum C."/>
            <person name="Ramamoorthy G.K."/>
            <person name="Gryganskyi A."/>
            <person name="Culley D."/>
            <person name="Magnuson J.K."/>
            <person name="James T.Y."/>
            <person name="O'Malley M.A."/>
            <person name="Stajich J.E."/>
            <person name="Spatafora J.W."/>
            <person name="Visel A."/>
            <person name="Grigoriev I.V."/>
        </authorList>
    </citation>
    <scope>NUCLEOTIDE SEQUENCE [LARGE SCALE GENOMIC DNA]</scope>
    <source>
        <strain evidence="2 3">12-1054</strain>
    </source>
</reference>
<accession>A0A1Y2FCF9</accession>
<dbReference type="Proteomes" id="UP000193685">
    <property type="component" value="Unassembled WGS sequence"/>
</dbReference>
<feature type="region of interest" description="Disordered" evidence="1">
    <location>
        <begin position="202"/>
        <end position="334"/>
    </location>
</feature>
<keyword evidence="3" id="KW-1185">Reference proteome</keyword>
<evidence type="ECO:0000313" key="2">
    <source>
        <dbReference type="EMBL" id="ORY81591.1"/>
    </source>
</evidence>